<dbReference type="InterPro" id="IPR001650">
    <property type="entry name" value="Helicase_C-like"/>
</dbReference>
<evidence type="ECO:0000256" key="2">
    <source>
        <dbReference type="ARBA" id="ARBA00022763"/>
    </source>
</evidence>
<dbReference type="GO" id="GO:0003677">
    <property type="term" value="F:DNA binding"/>
    <property type="evidence" value="ECO:0007669"/>
    <property type="project" value="UniProtKB-KW"/>
</dbReference>
<dbReference type="PROSITE" id="PS51194">
    <property type="entry name" value="HELICASE_CTER"/>
    <property type="match status" value="1"/>
</dbReference>
<protein>
    <recommendedName>
        <fullName evidence="8">Probable DNA 3'-5' helicase RecG</fullName>
    </recommendedName>
</protein>
<evidence type="ECO:0000256" key="8">
    <source>
        <dbReference type="ARBA" id="ARBA00049819"/>
    </source>
</evidence>
<dbReference type="InterPro" id="IPR011545">
    <property type="entry name" value="DEAD/DEAH_box_helicase_dom"/>
</dbReference>
<dbReference type="InterPro" id="IPR027417">
    <property type="entry name" value="P-loop_NTPase"/>
</dbReference>
<dbReference type="PANTHER" id="PTHR47964:SF1">
    <property type="entry name" value="ATP-DEPENDENT DNA HELICASE HOMOLOG RECG, CHLOROPLASTIC"/>
    <property type="match status" value="1"/>
</dbReference>
<keyword evidence="2" id="KW-0227">DNA damage</keyword>
<dbReference type="OrthoDB" id="9804325at2"/>
<dbReference type="Gene3D" id="2.40.50.140">
    <property type="entry name" value="Nucleic acid-binding proteins"/>
    <property type="match status" value="1"/>
</dbReference>
<dbReference type="Gene3D" id="3.40.50.300">
    <property type="entry name" value="P-loop containing nucleotide triphosphate hydrolases"/>
    <property type="match status" value="2"/>
</dbReference>
<reference evidence="12 13" key="1">
    <citation type="submission" date="2018-03" db="EMBL/GenBank/DDBJ databases">
        <title>Genome assembly of novel Miniimonas species PCH200.</title>
        <authorList>
            <person name="Thakur V."/>
            <person name="Kumar V."/>
            <person name="Singh D."/>
        </authorList>
    </citation>
    <scope>NUCLEOTIDE SEQUENCE [LARGE SCALE GENOMIC DNA]</scope>
    <source>
        <strain evidence="12 13">PCH200</strain>
    </source>
</reference>
<dbReference type="GO" id="GO:0016787">
    <property type="term" value="F:hydrolase activity"/>
    <property type="evidence" value="ECO:0007669"/>
    <property type="project" value="UniProtKB-KW"/>
</dbReference>
<dbReference type="InterPro" id="IPR047112">
    <property type="entry name" value="RecG/Mfd"/>
</dbReference>
<gene>
    <name evidence="12" type="ORF">C8046_00395</name>
</gene>
<organism evidence="12 13">
    <name type="scientific">Serinibacter arcticus</name>
    <dbReference type="NCBI Taxonomy" id="1655435"/>
    <lineage>
        <taxon>Bacteria</taxon>
        <taxon>Bacillati</taxon>
        <taxon>Actinomycetota</taxon>
        <taxon>Actinomycetes</taxon>
        <taxon>Micrococcales</taxon>
        <taxon>Beutenbergiaceae</taxon>
        <taxon>Serinibacter</taxon>
    </lineage>
</organism>
<evidence type="ECO:0000313" key="13">
    <source>
        <dbReference type="Proteomes" id="UP000245166"/>
    </source>
</evidence>
<evidence type="ECO:0000256" key="6">
    <source>
        <dbReference type="ARBA" id="ARBA00023125"/>
    </source>
</evidence>
<dbReference type="Pfam" id="PF00270">
    <property type="entry name" value="DEAD"/>
    <property type="match status" value="1"/>
</dbReference>
<dbReference type="SMART" id="SM00487">
    <property type="entry name" value="DEXDc"/>
    <property type="match status" value="1"/>
</dbReference>
<dbReference type="InterPro" id="IPR014001">
    <property type="entry name" value="Helicase_ATP-bd"/>
</dbReference>
<evidence type="ECO:0000313" key="12">
    <source>
        <dbReference type="EMBL" id="PWD49405.1"/>
    </source>
</evidence>
<dbReference type="InterPro" id="IPR045562">
    <property type="entry name" value="RecG_dom3_C"/>
</dbReference>
<keyword evidence="4 12" id="KW-0347">Helicase</keyword>
<keyword evidence="3" id="KW-0378">Hydrolase</keyword>
<dbReference type="Pfam" id="PF00271">
    <property type="entry name" value="Helicase_C"/>
    <property type="match status" value="1"/>
</dbReference>
<evidence type="ECO:0000256" key="3">
    <source>
        <dbReference type="ARBA" id="ARBA00022801"/>
    </source>
</evidence>
<feature type="compositionally biased region" description="Basic residues" evidence="9">
    <location>
        <begin position="24"/>
        <end position="40"/>
    </location>
</feature>
<dbReference type="GO" id="GO:0003678">
    <property type="term" value="F:DNA helicase activity"/>
    <property type="evidence" value="ECO:0007669"/>
    <property type="project" value="TreeGrafter"/>
</dbReference>
<evidence type="ECO:0000256" key="4">
    <source>
        <dbReference type="ARBA" id="ARBA00022806"/>
    </source>
</evidence>
<evidence type="ECO:0000259" key="11">
    <source>
        <dbReference type="PROSITE" id="PS51194"/>
    </source>
</evidence>
<dbReference type="Pfam" id="PF17191">
    <property type="entry name" value="RecG_wedge"/>
    <property type="match status" value="1"/>
</dbReference>
<dbReference type="PANTHER" id="PTHR47964">
    <property type="entry name" value="ATP-DEPENDENT DNA HELICASE HOMOLOG RECG, CHLOROPLASTIC"/>
    <property type="match status" value="1"/>
</dbReference>
<keyword evidence="7" id="KW-0234">DNA repair</keyword>
<dbReference type="GO" id="GO:0005524">
    <property type="term" value="F:ATP binding"/>
    <property type="evidence" value="ECO:0007669"/>
    <property type="project" value="UniProtKB-KW"/>
</dbReference>
<dbReference type="SUPFAM" id="SSF50249">
    <property type="entry name" value="Nucleic acid-binding proteins"/>
    <property type="match status" value="1"/>
</dbReference>
<dbReference type="PROSITE" id="PS51192">
    <property type="entry name" value="HELICASE_ATP_BIND_1"/>
    <property type="match status" value="1"/>
</dbReference>
<dbReference type="GO" id="GO:0006281">
    <property type="term" value="P:DNA repair"/>
    <property type="evidence" value="ECO:0007669"/>
    <property type="project" value="UniProtKB-KW"/>
</dbReference>
<dbReference type="Pfam" id="PF19833">
    <property type="entry name" value="RecG_dom3_C"/>
    <property type="match status" value="1"/>
</dbReference>
<feature type="region of interest" description="Disordered" evidence="9">
    <location>
        <begin position="1"/>
        <end position="95"/>
    </location>
</feature>
<keyword evidence="6" id="KW-0238">DNA-binding</keyword>
<evidence type="ECO:0000256" key="7">
    <source>
        <dbReference type="ARBA" id="ARBA00023204"/>
    </source>
</evidence>
<dbReference type="AlphaFoldDB" id="A0A2U1ZQX6"/>
<feature type="compositionally biased region" description="Basic and acidic residues" evidence="9">
    <location>
        <begin position="1"/>
        <end position="21"/>
    </location>
</feature>
<evidence type="ECO:0000256" key="1">
    <source>
        <dbReference type="ARBA" id="ARBA00022741"/>
    </source>
</evidence>
<evidence type="ECO:0000256" key="5">
    <source>
        <dbReference type="ARBA" id="ARBA00022840"/>
    </source>
</evidence>
<dbReference type="InterPro" id="IPR033454">
    <property type="entry name" value="RecG_wedge"/>
</dbReference>
<dbReference type="SUPFAM" id="SSF52540">
    <property type="entry name" value="P-loop containing nucleoside triphosphate hydrolases"/>
    <property type="match status" value="2"/>
</dbReference>
<feature type="compositionally biased region" description="Low complexity" evidence="9">
    <location>
        <begin position="45"/>
        <end position="55"/>
    </location>
</feature>
<keyword evidence="1" id="KW-0547">Nucleotide-binding</keyword>
<feature type="domain" description="Helicase C-terminal" evidence="11">
    <location>
        <begin position="624"/>
        <end position="777"/>
    </location>
</feature>
<comment type="caution">
    <text evidence="12">The sequence shown here is derived from an EMBL/GenBank/DDBJ whole genome shotgun (WGS) entry which is preliminary data.</text>
</comment>
<sequence>MGVAHWVDRGSIRHNATEEAYPRAARRPTRGGRAARRRAPPPHPGAGSAASGAGDRTVHNPRAPRRSRAPRDYARRVSTSGPKPPHHPPPVVDGIVQLNPLDRRVSKVISARPAKALEKIGIHTVRDLLGHYPRRYSDPGRLTDLSDLVVGEPVVLVVDIASFTSRRTQKGGYLITVEVTDGVRRLPTVFFPRHRGSVQYYERILRVGQRVTVEGTIGLNRGVRQITHPDIEGIDEEMSEEEIAERASRPRPVYPLTGSLNQKQLRAVIRAQLLTLDDRFLADPVPAEVRAEHGLLSHAEAIRLLHDPETAEDHGRAREALRFEEAFVLQSAMARRRAEAAAVPATARPPRSGGIADAFDARLPFELTPGQREVGDTIAAEIAGTVPMQRLLQGEVGSGKTVVALRAMLQVVDGGGQAALLAPTEVLAAQHERSIRALLGELGEAGMLGGADAATRVVLLTGSQTAAQRRRALGEAAGGSAGIVIGTHALLQEHVQFADLGLVVVDEQHRFGVEQRDALRAKGRAAPHLLVMTATPIPRTVAMTIFGDLEISTLRDLPSGRAEVTTVVVPAENEAWMARTWARVAEEVRQGRRAFVVCPRISATQVEPGTPPLVLLPEGAGADDVEDLFVAAAAAAEADAPAPAPRELAAVEDVLEELRGNPDLAGITIEALHGRLAAEEKEAAMAAFSSGETGVLVATTVIEVGVDVPEASAMVVLDADRFGLSQLHQLRGRIGRGSLPGICLAVTAATPLSAAGERLAVFASTRDGFVLAEADLGQRREGDVLGAAQSGGSSSLRLLRVVSDADVIEQARGSARAVVEQDPDLAAHPALAEAIARALDPEAEEFLERS</sequence>
<name>A0A2U1ZQX6_9MICO</name>
<evidence type="ECO:0000256" key="9">
    <source>
        <dbReference type="SAM" id="MobiDB-lite"/>
    </source>
</evidence>
<dbReference type="Proteomes" id="UP000245166">
    <property type="component" value="Unassembled WGS sequence"/>
</dbReference>
<dbReference type="SMART" id="SM00490">
    <property type="entry name" value="HELICc"/>
    <property type="match status" value="1"/>
</dbReference>
<feature type="domain" description="Helicase ATP-binding" evidence="10">
    <location>
        <begin position="381"/>
        <end position="554"/>
    </location>
</feature>
<accession>A0A2U1ZQX6</accession>
<keyword evidence="5" id="KW-0067">ATP-binding</keyword>
<keyword evidence="13" id="KW-1185">Reference proteome</keyword>
<dbReference type="EMBL" id="PYHR01000002">
    <property type="protein sequence ID" value="PWD49405.1"/>
    <property type="molecule type" value="Genomic_DNA"/>
</dbReference>
<dbReference type="CDD" id="cd04488">
    <property type="entry name" value="RecG_wedge_OBF"/>
    <property type="match status" value="1"/>
</dbReference>
<evidence type="ECO:0000259" key="10">
    <source>
        <dbReference type="PROSITE" id="PS51192"/>
    </source>
</evidence>
<dbReference type="InterPro" id="IPR012340">
    <property type="entry name" value="NA-bd_OB-fold"/>
</dbReference>
<proteinExistence type="predicted"/>